<protein>
    <submittedName>
        <fullName evidence="1">Uncharacterized protein</fullName>
    </submittedName>
</protein>
<dbReference type="AlphaFoldDB" id="A0A8C1DLC4"/>
<proteinExistence type="predicted"/>
<evidence type="ECO:0000313" key="1">
    <source>
        <dbReference type="Ensembl" id="ENSCCRP00000063699.1"/>
    </source>
</evidence>
<name>A0A8C1DLC4_CYPCA</name>
<keyword evidence="2" id="KW-1185">Reference proteome</keyword>
<reference evidence="1" key="2">
    <citation type="submission" date="2025-09" db="UniProtKB">
        <authorList>
            <consortium name="Ensembl"/>
        </authorList>
    </citation>
    <scope>IDENTIFICATION</scope>
</reference>
<accession>A0A8C1DLC4</accession>
<dbReference type="Ensembl" id="ENSCCRT00000069025.2">
    <property type="protein sequence ID" value="ENSCCRP00000063699.1"/>
    <property type="gene ID" value="ENSCCRG00000034218.2"/>
</dbReference>
<dbReference type="Proteomes" id="UP001108240">
    <property type="component" value="Unplaced"/>
</dbReference>
<reference evidence="1" key="1">
    <citation type="submission" date="2025-08" db="UniProtKB">
        <authorList>
            <consortium name="Ensembl"/>
        </authorList>
    </citation>
    <scope>IDENTIFICATION</scope>
</reference>
<organism evidence="1 2">
    <name type="scientific">Cyprinus carpio carpio</name>
    <dbReference type="NCBI Taxonomy" id="630221"/>
    <lineage>
        <taxon>Eukaryota</taxon>
        <taxon>Metazoa</taxon>
        <taxon>Chordata</taxon>
        <taxon>Craniata</taxon>
        <taxon>Vertebrata</taxon>
        <taxon>Euteleostomi</taxon>
        <taxon>Actinopterygii</taxon>
        <taxon>Neopterygii</taxon>
        <taxon>Teleostei</taxon>
        <taxon>Ostariophysi</taxon>
        <taxon>Cypriniformes</taxon>
        <taxon>Cyprinidae</taxon>
        <taxon>Cyprininae</taxon>
        <taxon>Cyprinus</taxon>
    </lineage>
</organism>
<evidence type="ECO:0000313" key="2">
    <source>
        <dbReference type="Proteomes" id="UP001108240"/>
    </source>
</evidence>
<sequence>PRPRTSVGLRNNDSRRAFPSISHDIPLLANAKFRLALPCQGNSLFPWDTPLGHIYYTVDSFRRSCTATERDEEPVRRALFGLIPIAVR</sequence>